<protein>
    <submittedName>
        <fullName evidence="3">RNA polymerase I specific transcription initiation factor RRN3 superfamily</fullName>
    </submittedName>
</protein>
<evidence type="ECO:0000256" key="1">
    <source>
        <dbReference type="ARBA" id="ARBA00010098"/>
    </source>
</evidence>
<feature type="compositionally biased region" description="Acidic residues" evidence="2">
    <location>
        <begin position="336"/>
        <end position="357"/>
    </location>
</feature>
<feature type="compositionally biased region" description="Acidic residues" evidence="2">
    <location>
        <begin position="125"/>
        <end position="134"/>
    </location>
</feature>
<feature type="region of interest" description="Disordered" evidence="2">
    <location>
        <begin position="662"/>
        <end position="698"/>
    </location>
</feature>
<dbReference type="InterPro" id="IPR007991">
    <property type="entry name" value="RNA_pol_I_trans_ini_fac_RRN3"/>
</dbReference>
<feature type="region of interest" description="Disordered" evidence="2">
    <location>
        <begin position="1"/>
        <end position="75"/>
    </location>
</feature>
<name>A0ABR1SFI4_9PEZI</name>
<keyword evidence="4" id="KW-1185">Reference proteome</keyword>
<reference evidence="3 4" key="1">
    <citation type="submission" date="2023-01" db="EMBL/GenBank/DDBJ databases">
        <title>Analysis of 21 Apiospora genomes using comparative genomics revels a genus with tremendous synthesis potential of carbohydrate active enzymes and secondary metabolites.</title>
        <authorList>
            <person name="Sorensen T."/>
        </authorList>
    </citation>
    <scope>NUCLEOTIDE SEQUENCE [LARGE SCALE GENOMIC DNA]</scope>
    <source>
        <strain evidence="3 4">CBS 20057</strain>
    </source>
</reference>
<dbReference type="PANTHER" id="PTHR12790:SF0">
    <property type="entry name" value="RNA POLYMERASE I-SPECIFIC TRANSCRIPTION INITIATION FACTOR RRN3-RELATED"/>
    <property type="match status" value="1"/>
</dbReference>
<dbReference type="Pfam" id="PF05327">
    <property type="entry name" value="RRN3"/>
    <property type="match status" value="1"/>
</dbReference>
<comment type="caution">
    <text evidence="3">The sequence shown here is derived from an EMBL/GenBank/DDBJ whole genome shotgun (WGS) entry which is preliminary data.</text>
</comment>
<evidence type="ECO:0000256" key="2">
    <source>
        <dbReference type="SAM" id="MobiDB-lite"/>
    </source>
</evidence>
<keyword evidence="3" id="KW-0648">Protein biosynthesis</keyword>
<dbReference type="EMBL" id="JAQQWI010000006">
    <property type="protein sequence ID" value="KAK8033087.1"/>
    <property type="molecule type" value="Genomic_DNA"/>
</dbReference>
<accession>A0ABR1SFI4</accession>
<keyword evidence="3" id="KW-0396">Initiation factor</keyword>
<feature type="region of interest" description="Disordered" evidence="2">
    <location>
        <begin position="120"/>
        <end position="139"/>
    </location>
</feature>
<feature type="compositionally biased region" description="Acidic residues" evidence="2">
    <location>
        <begin position="667"/>
        <end position="698"/>
    </location>
</feature>
<organism evidence="3 4">
    <name type="scientific">Apiospora marii</name>
    <dbReference type="NCBI Taxonomy" id="335849"/>
    <lineage>
        <taxon>Eukaryota</taxon>
        <taxon>Fungi</taxon>
        <taxon>Dikarya</taxon>
        <taxon>Ascomycota</taxon>
        <taxon>Pezizomycotina</taxon>
        <taxon>Sordariomycetes</taxon>
        <taxon>Xylariomycetidae</taxon>
        <taxon>Amphisphaeriales</taxon>
        <taxon>Apiosporaceae</taxon>
        <taxon>Apiospora</taxon>
    </lineage>
</organism>
<comment type="similarity">
    <text evidence="1">Belongs to the RRN3 family.</text>
</comment>
<proteinExistence type="inferred from homology"/>
<feature type="compositionally biased region" description="Low complexity" evidence="2">
    <location>
        <begin position="1"/>
        <end position="26"/>
    </location>
</feature>
<dbReference type="PANTHER" id="PTHR12790">
    <property type="entry name" value="TRANSCRIPTION INITIATION FACTOR IA RRN3"/>
    <property type="match status" value="1"/>
</dbReference>
<dbReference type="Proteomes" id="UP001396898">
    <property type="component" value="Unassembled WGS sequence"/>
</dbReference>
<feature type="region of interest" description="Disordered" evidence="2">
    <location>
        <begin position="333"/>
        <end position="357"/>
    </location>
</feature>
<evidence type="ECO:0000313" key="3">
    <source>
        <dbReference type="EMBL" id="KAK8033087.1"/>
    </source>
</evidence>
<evidence type="ECO:0000313" key="4">
    <source>
        <dbReference type="Proteomes" id="UP001396898"/>
    </source>
</evidence>
<sequence length="698" mass="79416">MQSAVATTTTATQLAHSAAKSAAKAATTPLKPILKSTSSLLGKRKGSEDDNPPSDASSTDHPQSPRKRQRVEFDMNLEIHEVGARTVDEIKKEISKALDGHAQGDDEDYDILKEAVAGRQRVYDADEDDEDEDKLPEKQRQELKGYMVALTGFVPHLGRSASGLVKSVLRCQWLGRDDQFATVYTQFLGALVSAQGSYLNLVLEMLVDKFSNSRPADWAVPGFPTVTRERMQDRLHQAVRYLLRVFPAANVVLGQVIVSKFPYHDNSSRVHLAYVDNLLRLRKYASQLQTDITDLITNRLVHIDVKMQMDMDDLDDRLTAMVLMALRSAQANGELAADDEDEESDAESVDSDDDEEDEFNQIKSVKESIEKLDVTLDRLFKLYTPYFEDPDSAEALATFEMLLNEFSHIILPAYKSRHTQFLVFHFAQQSETLLDLFCGTLINTAFESNRPLVLRQAASAYLASFVARGAMVPGKHVRLVFEVLGHHLDKMRATYEVNCRGPDVRRYAPFYSLTQALMYIFCFRWRDLIQEVPEDVDEDELSSYLDQDITWIPEVKEVLRRNIYSKLNPLKVCSPAIVEQFAPLAHRMRFMYVYPLIESNKRLRLSQFVSTAYANGGALRESGLDLNDESWQQLDSYFPFDPYQLPTSKHWVEGDYLPWRNIPGLNPDEEEDSDEEEELVEEEIDEDTATDDEDGRDD</sequence>
<gene>
    <name evidence="3" type="ORF">PG991_002485</name>
</gene>
<dbReference type="GO" id="GO:0003743">
    <property type="term" value="F:translation initiation factor activity"/>
    <property type="evidence" value="ECO:0007669"/>
    <property type="project" value="UniProtKB-KW"/>
</dbReference>